<keyword evidence="3" id="KW-1185">Reference proteome</keyword>
<evidence type="ECO:0000259" key="1">
    <source>
        <dbReference type="Pfam" id="PF12770"/>
    </source>
</evidence>
<reference evidence="2" key="1">
    <citation type="submission" date="2021-04" db="EMBL/GenBank/DDBJ databases">
        <title>Microbacterium tenobrionis sp. nov. and Microbacterium allomyrinae sp. nov., isolated from larvae of Tenobrio molitor and Allomyrina dichotoma, respectively.</title>
        <authorList>
            <person name="Lee S.D."/>
        </authorList>
    </citation>
    <scope>NUCLEOTIDE SEQUENCE</scope>
    <source>
        <strain evidence="2">BWT-G7</strain>
    </source>
</reference>
<dbReference type="Pfam" id="PF12770">
    <property type="entry name" value="CHAT"/>
    <property type="match status" value="1"/>
</dbReference>
<evidence type="ECO:0000313" key="3">
    <source>
        <dbReference type="Proteomes" id="UP001139354"/>
    </source>
</evidence>
<accession>A0A9X1LX35</accession>
<dbReference type="Proteomes" id="UP001139354">
    <property type="component" value="Unassembled WGS sequence"/>
</dbReference>
<dbReference type="EMBL" id="JAGTTN010000006">
    <property type="protein sequence ID" value="MCC2033685.1"/>
    <property type="molecule type" value="Genomic_DNA"/>
</dbReference>
<gene>
    <name evidence="2" type="ORF">KEC57_15985</name>
</gene>
<proteinExistence type="predicted"/>
<name>A0A9X1LX35_9MICO</name>
<dbReference type="InterPro" id="IPR024983">
    <property type="entry name" value="CHAT_dom"/>
</dbReference>
<dbReference type="AlphaFoldDB" id="A0A9X1LX35"/>
<dbReference type="RefSeq" id="WP_229385689.1">
    <property type="nucleotide sequence ID" value="NZ_JAGTTN010000006.1"/>
</dbReference>
<evidence type="ECO:0000313" key="2">
    <source>
        <dbReference type="EMBL" id="MCC2033685.1"/>
    </source>
</evidence>
<organism evidence="2 3">
    <name type="scientific">Microbacterium allomyrinae</name>
    <dbReference type="NCBI Taxonomy" id="2830666"/>
    <lineage>
        <taxon>Bacteria</taxon>
        <taxon>Bacillati</taxon>
        <taxon>Actinomycetota</taxon>
        <taxon>Actinomycetes</taxon>
        <taxon>Micrococcales</taxon>
        <taxon>Microbacteriaceae</taxon>
        <taxon>Microbacterium</taxon>
    </lineage>
</organism>
<protein>
    <submittedName>
        <fullName evidence="2">CHAT domain-containing protein</fullName>
    </submittedName>
</protein>
<feature type="domain" description="CHAT" evidence="1">
    <location>
        <begin position="135"/>
        <end position="346"/>
    </location>
</feature>
<comment type="caution">
    <text evidence="2">The sequence shown here is derived from an EMBL/GenBank/DDBJ whole genome shotgun (WGS) entry which is preliminary data.</text>
</comment>
<sequence length="362" mass="38010">MMRADDPSGAWQASAEAERLRDRARERQWSGTGSRGVQARIDIDTVRAELDARTALIAYVFTGDALAAVVVRHDRAQLVALGDWAAVAHSLPGLRADLDMAATMRTGPVAGVVARSLSDRLASLSRSVLDGPAGVADADRLVITAPGILNGIPWAMLPGMAGRAFTVAVSATRWERMRRRGPFAHDMAAFAAGPRVTRAEEEIETAVAAWTRSTAVTADAATVERVTVMASRADVLHVAAHGRHAIDNPLFSGLELSDGTLFGYDIDLIPTLPDTVVLSACKVGRSSVRWGEEAVGMTRIWLHAGARCVVATPVVVADDDACELLGAMHAGLAAGVSPSEALAAASERTGIVAPFQVHGAGF</sequence>